<dbReference type="InterPro" id="IPR035897">
    <property type="entry name" value="Toll_tir_struct_dom_sf"/>
</dbReference>
<dbReference type="PROSITE" id="PS50104">
    <property type="entry name" value="TIR"/>
    <property type="match status" value="1"/>
</dbReference>
<dbReference type="Proteomes" id="UP000292372">
    <property type="component" value="Unassembled WGS sequence"/>
</dbReference>
<protein>
    <submittedName>
        <fullName evidence="2">Toll/interleukin-1 receptor domain-containing protein</fullName>
    </submittedName>
</protein>
<dbReference type="Gene3D" id="3.40.50.10140">
    <property type="entry name" value="Toll/interleukin-1 receptor homology (TIR) domain"/>
    <property type="match status" value="1"/>
</dbReference>
<keyword evidence="2" id="KW-0675">Receptor</keyword>
<evidence type="ECO:0000313" key="3">
    <source>
        <dbReference type="Proteomes" id="UP000292372"/>
    </source>
</evidence>
<evidence type="ECO:0000259" key="1">
    <source>
        <dbReference type="PROSITE" id="PS50104"/>
    </source>
</evidence>
<dbReference type="SMART" id="SM00255">
    <property type="entry name" value="TIR"/>
    <property type="match status" value="1"/>
</dbReference>
<dbReference type="OrthoDB" id="583767at2"/>
<accession>A0A4Q9FSR9</accession>
<evidence type="ECO:0000313" key="2">
    <source>
        <dbReference type="EMBL" id="TBN18846.1"/>
    </source>
</evidence>
<dbReference type="EMBL" id="SIRS01000001">
    <property type="protein sequence ID" value="TBN18846.1"/>
    <property type="molecule type" value="Genomic_DNA"/>
</dbReference>
<reference evidence="2 3" key="1">
    <citation type="journal article" date="2015" name="Int. J. Syst. Evol. Microbiol.">
        <title>Hyunsoonleella pacifica sp. nov., isolated from seawater of South Pacific Gyre.</title>
        <authorList>
            <person name="Gao X."/>
            <person name="Zhang Z."/>
            <person name="Dai X."/>
            <person name="Zhang X.H."/>
        </authorList>
    </citation>
    <scope>NUCLEOTIDE SEQUENCE [LARGE SCALE GENOMIC DNA]</scope>
    <source>
        <strain evidence="2 3">SW033</strain>
    </source>
</reference>
<comment type="caution">
    <text evidence="2">The sequence shown here is derived from an EMBL/GenBank/DDBJ whole genome shotgun (WGS) entry which is preliminary data.</text>
</comment>
<dbReference type="RefSeq" id="WP_130935362.1">
    <property type="nucleotide sequence ID" value="NZ_BMEE01000001.1"/>
</dbReference>
<keyword evidence="3" id="KW-1185">Reference proteome</keyword>
<dbReference type="GO" id="GO:0007165">
    <property type="term" value="P:signal transduction"/>
    <property type="evidence" value="ECO:0007669"/>
    <property type="project" value="InterPro"/>
</dbReference>
<dbReference type="SUPFAM" id="SSF52200">
    <property type="entry name" value="Toll/Interleukin receptor TIR domain"/>
    <property type="match status" value="1"/>
</dbReference>
<dbReference type="AlphaFoldDB" id="A0A4Q9FSR9"/>
<sequence length="165" mass="19472">MERQYKYDIAISFAEEDYQIAKNIALALRKINLEPYYYKDDRGRNWGTNLLDTITKVYKYESRFALILVSKNYLEKKWTTLEREIIQSVHRDSADYLLPLKLDDTQLPDMPPHIIHEEYSNNPDEIAVLCHKKIQSLPIHHYPPFDEAPKVVNNIGTVNNMTFNL</sequence>
<gene>
    <name evidence="2" type="ORF">EYD46_01920</name>
</gene>
<organism evidence="2 3">
    <name type="scientific">Hyunsoonleella pacifica</name>
    <dbReference type="NCBI Taxonomy" id="1080224"/>
    <lineage>
        <taxon>Bacteria</taxon>
        <taxon>Pseudomonadati</taxon>
        <taxon>Bacteroidota</taxon>
        <taxon>Flavobacteriia</taxon>
        <taxon>Flavobacteriales</taxon>
        <taxon>Flavobacteriaceae</taxon>
    </lineage>
</organism>
<name>A0A4Q9FSR9_9FLAO</name>
<dbReference type="InterPro" id="IPR000157">
    <property type="entry name" value="TIR_dom"/>
</dbReference>
<dbReference type="Pfam" id="PF13676">
    <property type="entry name" value="TIR_2"/>
    <property type="match status" value="1"/>
</dbReference>
<feature type="domain" description="TIR" evidence="1">
    <location>
        <begin position="5"/>
        <end position="137"/>
    </location>
</feature>
<proteinExistence type="predicted"/>